<dbReference type="GeneID" id="106463074"/>
<protein>
    <submittedName>
        <fullName evidence="4">Reticulocyte binding protein 2 homolog b-like isoform X1</fullName>
    </submittedName>
</protein>
<sequence length="452" mass="52117">MWTVTWCNVLRVTQDGEDMKSVVSLLDAIGETTMQQEIPQASQASGSCSPVKQKMEYSPTKQVMSAENKISQMLLENECCSDIKQKLKVSIAECSRLKNVIKEITDVNKKWQKYNQERQVYLQQLLASFQELQEKSNSLNPKDHLLKKSVTEQTNSPVVATCGSYRHSDSSLLSKQEQHLTLKQSYEKVVRDNCRLQKEQQEMHKNFEALAHQLDLVRNERKEHQEVLDMQVRAYREDWEAEKREKEEAKMKVTHLTEELNTAGAKNQNYRQRIKQIEKACQCSFESPDESHIFINGYEQAVELGQLHQWKSSNTSVPSSRQHKYYQKEINTPQKEPVNGKIMINQTHYNNVPCNAHASEPHENIDIGTNLKDLMETSNLEVDADVSHKKKTNSPTKTNNMQQTNSKVYSQGSSDEDGDVVECPGCLRTFPSHRHVQFLDHFEQCQNLQVVE</sequence>
<feature type="region of interest" description="Disordered" evidence="2">
    <location>
        <begin position="383"/>
        <end position="416"/>
    </location>
</feature>
<dbReference type="PANTHER" id="PTHR31838">
    <property type="entry name" value="CENTROSOMAL PROTEIN OF 55 KDA"/>
    <property type="match status" value="1"/>
</dbReference>
<dbReference type="PANTHER" id="PTHR31838:SF1">
    <property type="entry name" value="CENTROSOMAL PROTEIN OF 55 KDA"/>
    <property type="match status" value="1"/>
</dbReference>
<name>A0ABM1BB73_LIMPO</name>
<dbReference type="Gene3D" id="1.20.5.1180">
    <property type="entry name" value="Geminin coiled-coil domain"/>
    <property type="match status" value="1"/>
</dbReference>
<feature type="compositionally biased region" description="Polar residues" evidence="2">
    <location>
        <begin position="401"/>
        <end position="413"/>
    </location>
</feature>
<dbReference type="RefSeq" id="XP_013778498.1">
    <property type="nucleotide sequence ID" value="XM_013923044.2"/>
</dbReference>
<evidence type="ECO:0000313" key="3">
    <source>
        <dbReference type="Proteomes" id="UP000694941"/>
    </source>
</evidence>
<evidence type="ECO:0000313" key="4">
    <source>
        <dbReference type="RefSeq" id="XP_013778498.1"/>
    </source>
</evidence>
<keyword evidence="1" id="KW-0175">Coiled coil</keyword>
<proteinExistence type="predicted"/>
<evidence type="ECO:0000256" key="2">
    <source>
        <dbReference type="SAM" id="MobiDB-lite"/>
    </source>
</evidence>
<gene>
    <name evidence="4" type="primary">LOC106463074</name>
</gene>
<accession>A0ABM1BB73</accession>
<dbReference type="InterPro" id="IPR038926">
    <property type="entry name" value="CEP55"/>
</dbReference>
<keyword evidence="3" id="KW-1185">Reference proteome</keyword>
<dbReference type="Proteomes" id="UP000694941">
    <property type="component" value="Unplaced"/>
</dbReference>
<reference evidence="4" key="1">
    <citation type="submission" date="2025-08" db="UniProtKB">
        <authorList>
            <consortium name="RefSeq"/>
        </authorList>
    </citation>
    <scope>IDENTIFICATION</scope>
    <source>
        <tissue evidence="4">Muscle</tissue>
    </source>
</reference>
<organism evidence="3 4">
    <name type="scientific">Limulus polyphemus</name>
    <name type="common">Atlantic horseshoe crab</name>
    <dbReference type="NCBI Taxonomy" id="6850"/>
    <lineage>
        <taxon>Eukaryota</taxon>
        <taxon>Metazoa</taxon>
        <taxon>Ecdysozoa</taxon>
        <taxon>Arthropoda</taxon>
        <taxon>Chelicerata</taxon>
        <taxon>Merostomata</taxon>
        <taxon>Xiphosura</taxon>
        <taxon>Limulidae</taxon>
        <taxon>Limulus</taxon>
    </lineage>
</organism>
<evidence type="ECO:0000256" key="1">
    <source>
        <dbReference type="SAM" id="Coils"/>
    </source>
</evidence>
<feature type="coiled-coil region" evidence="1">
    <location>
        <begin position="232"/>
        <end position="280"/>
    </location>
</feature>